<name>A0A376THY2_ECOLX</name>
<dbReference type="GO" id="GO:0005829">
    <property type="term" value="C:cytosol"/>
    <property type="evidence" value="ECO:0007669"/>
    <property type="project" value="TreeGrafter"/>
</dbReference>
<protein>
    <submittedName>
        <fullName evidence="2">Formate acetyltransferase 1</fullName>
        <ecNumber evidence="2">2.3.1.54</ecNumber>
    </submittedName>
</protein>
<organism evidence="2 3">
    <name type="scientific">Escherichia coli</name>
    <dbReference type="NCBI Taxonomy" id="562"/>
    <lineage>
        <taxon>Bacteria</taxon>
        <taxon>Pseudomonadati</taxon>
        <taxon>Pseudomonadota</taxon>
        <taxon>Gammaproteobacteria</taxon>
        <taxon>Enterobacterales</taxon>
        <taxon>Enterobacteriaceae</taxon>
        <taxon>Escherichia</taxon>
    </lineage>
</organism>
<dbReference type="GO" id="GO:0008861">
    <property type="term" value="F:formate C-acetyltransferase activity"/>
    <property type="evidence" value="ECO:0007669"/>
    <property type="project" value="UniProtKB-EC"/>
</dbReference>
<dbReference type="Pfam" id="PF02901">
    <property type="entry name" value="PFL-like"/>
    <property type="match status" value="1"/>
</dbReference>
<evidence type="ECO:0000313" key="2">
    <source>
        <dbReference type="EMBL" id="STI76747.1"/>
    </source>
</evidence>
<proteinExistence type="predicted"/>
<sequence>MRKLNRFVDEDGLAIDFEIEGEYPQFGNNDPRVDDLAVDLVERFMKKSSETAHLP</sequence>
<dbReference type="SUPFAM" id="SSF51998">
    <property type="entry name" value="PFL-like glycyl radical enzymes"/>
    <property type="match status" value="1"/>
</dbReference>
<dbReference type="EMBL" id="UGCO01000001">
    <property type="protein sequence ID" value="STI76747.1"/>
    <property type="molecule type" value="Genomic_DNA"/>
</dbReference>
<reference evidence="2 3" key="1">
    <citation type="submission" date="2018-06" db="EMBL/GenBank/DDBJ databases">
        <authorList>
            <consortium name="Pathogen Informatics"/>
            <person name="Doyle S."/>
        </authorList>
    </citation>
    <scope>NUCLEOTIDE SEQUENCE [LARGE SCALE GENOMIC DNA]</scope>
    <source>
        <strain evidence="2 3">NCTC8985</strain>
    </source>
</reference>
<evidence type="ECO:0000313" key="3">
    <source>
        <dbReference type="Proteomes" id="UP000254405"/>
    </source>
</evidence>
<dbReference type="Proteomes" id="UP000254405">
    <property type="component" value="Unassembled WGS sequence"/>
</dbReference>
<evidence type="ECO:0000259" key="1">
    <source>
        <dbReference type="PROSITE" id="PS51554"/>
    </source>
</evidence>
<keyword evidence="2" id="KW-0012">Acyltransferase</keyword>
<dbReference type="PANTHER" id="PTHR30191">
    <property type="entry name" value="FORMATE ACETYLTRANSFERASE"/>
    <property type="match status" value="1"/>
</dbReference>
<dbReference type="InterPro" id="IPR004184">
    <property type="entry name" value="PFL_dom"/>
</dbReference>
<keyword evidence="2" id="KW-0808">Transferase</keyword>
<accession>A0A376THY2</accession>
<feature type="domain" description="PFL" evidence="1">
    <location>
        <begin position="1"/>
        <end position="55"/>
    </location>
</feature>
<dbReference type="Gene3D" id="3.20.70.20">
    <property type="match status" value="1"/>
</dbReference>
<dbReference type="PANTHER" id="PTHR30191:SF0">
    <property type="entry name" value="FORMATE ACETYLTRANSFERASE 1"/>
    <property type="match status" value="1"/>
</dbReference>
<dbReference type="AlphaFoldDB" id="A0A376THY2"/>
<gene>
    <name evidence="2" type="primary">pflB2_2</name>
    <name evidence="2" type="ORF">NCTC8985_02012</name>
</gene>
<dbReference type="PROSITE" id="PS51554">
    <property type="entry name" value="PFL"/>
    <property type="match status" value="1"/>
</dbReference>
<dbReference type="EC" id="2.3.1.54" evidence="2"/>
<dbReference type="InterPro" id="IPR050244">
    <property type="entry name" value="Auton_GlycylRad_Cofactor"/>
</dbReference>